<dbReference type="Gene3D" id="3.30.60.230">
    <property type="entry name" value="Lsr2, dimerization domain"/>
    <property type="match status" value="1"/>
</dbReference>
<dbReference type="OrthoDB" id="3638697at2"/>
<dbReference type="InterPro" id="IPR024412">
    <property type="entry name" value="Lsr2_dim_dom"/>
</dbReference>
<accession>A0A2T0STR4</accession>
<evidence type="ECO:0000259" key="2">
    <source>
        <dbReference type="Pfam" id="PF11774"/>
    </source>
</evidence>
<comment type="caution">
    <text evidence="4">The sequence shown here is derived from an EMBL/GenBank/DDBJ whole genome shotgun (WGS) entry which is preliminary data.</text>
</comment>
<dbReference type="EMBL" id="PVTF01000011">
    <property type="protein sequence ID" value="PRY36788.1"/>
    <property type="molecule type" value="Genomic_DNA"/>
</dbReference>
<dbReference type="InterPro" id="IPR055370">
    <property type="entry name" value="Lsr2_DNA-bd"/>
</dbReference>
<proteinExistence type="predicted"/>
<keyword evidence="5" id="KW-1185">Reference proteome</keyword>
<dbReference type="RefSeq" id="WP_106192213.1">
    <property type="nucleotide sequence ID" value="NZ_PVTF01000011.1"/>
</dbReference>
<dbReference type="Pfam" id="PF23359">
    <property type="entry name" value="Lsr2_DNA-bd"/>
    <property type="match status" value="1"/>
</dbReference>
<dbReference type="Gene3D" id="4.10.320.10">
    <property type="entry name" value="E3-binding domain"/>
    <property type="match status" value="1"/>
</dbReference>
<feature type="domain" description="Lsr2 DNA-binding" evidence="3">
    <location>
        <begin position="73"/>
        <end position="108"/>
    </location>
</feature>
<evidence type="ECO:0000259" key="3">
    <source>
        <dbReference type="Pfam" id="PF23359"/>
    </source>
</evidence>
<protein>
    <submittedName>
        <fullName evidence="4">Lsr2 protein</fullName>
    </submittedName>
</protein>
<dbReference type="Proteomes" id="UP000239494">
    <property type="component" value="Unassembled WGS sequence"/>
</dbReference>
<feature type="domain" description="Lsr2 dimerization" evidence="2">
    <location>
        <begin position="1"/>
        <end position="58"/>
    </location>
</feature>
<evidence type="ECO:0000256" key="1">
    <source>
        <dbReference type="ARBA" id="ARBA00023125"/>
    </source>
</evidence>
<dbReference type="GO" id="GO:0003677">
    <property type="term" value="F:DNA binding"/>
    <property type="evidence" value="ECO:0007669"/>
    <property type="project" value="UniProtKB-KW"/>
</dbReference>
<dbReference type="InterPro" id="IPR042261">
    <property type="entry name" value="Lsr2-like_dimerization"/>
</dbReference>
<gene>
    <name evidence="4" type="ORF">CLV43_111160</name>
</gene>
<keyword evidence="1" id="KW-0238">DNA-binding</keyword>
<sequence length="123" mass="13589">MARRVVVLVVDDLDGGAADETVEFGLDGVEYRIDLSTGNAARLRFALAEFIRHARRTGNAHRRPAAAQTAAAEQERNRRIRSWAREAGLVVLERGRIPAEVTARFRAAQADGRGRRGAWGPDR</sequence>
<dbReference type="Pfam" id="PF11774">
    <property type="entry name" value="Lsr2"/>
    <property type="match status" value="1"/>
</dbReference>
<reference evidence="4 5" key="1">
    <citation type="submission" date="2018-03" db="EMBL/GenBank/DDBJ databases">
        <title>Genomic Encyclopedia of Archaeal and Bacterial Type Strains, Phase II (KMG-II): from individual species to whole genera.</title>
        <authorList>
            <person name="Goeker M."/>
        </authorList>
    </citation>
    <scope>NUCLEOTIDE SEQUENCE [LARGE SCALE GENOMIC DNA]</scope>
    <source>
        <strain evidence="4 5">DSM 44720</strain>
    </source>
</reference>
<evidence type="ECO:0000313" key="4">
    <source>
        <dbReference type="EMBL" id="PRY36788.1"/>
    </source>
</evidence>
<evidence type="ECO:0000313" key="5">
    <source>
        <dbReference type="Proteomes" id="UP000239494"/>
    </source>
</evidence>
<dbReference type="GO" id="GO:0016746">
    <property type="term" value="F:acyltransferase activity"/>
    <property type="evidence" value="ECO:0007669"/>
    <property type="project" value="InterPro"/>
</dbReference>
<name>A0A2T0STR4_9PSEU</name>
<dbReference type="AlphaFoldDB" id="A0A2T0STR4"/>
<organism evidence="4 5">
    <name type="scientific">Umezawaea tangerina</name>
    <dbReference type="NCBI Taxonomy" id="84725"/>
    <lineage>
        <taxon>Bacteria</taxon>
        <taxon>Bacillati</taxon>
        <taxon>Actinomycetota</taxon>
        <taxon>Actinomycetes</taxon>
        <taxon>Pseudonocardiales</taxon>
        <taxon>Pseudonocardiaceae</taxon>
        <taxon>Umezawaea</taxon>
    </lineage>
</organism>
<dbReference type="InterPro" id="IPR036625">
    <property type="entry name" value="E3-bd_dom_sf"/>
</dbReference>